<dbReference type="GO" id="GO:0019294">
    <property type="term" value="P:keto-3-deoxy-D-manno-octulosonic acid biosynthetic process"/>
    <property type="evidence" value="ECO:0007669"/>
    <property type="project" value="UniProtKB-UniRule"/>
</dbReference>
<dbReference type="SUPFAM" id="SSF51569">
    <property type="entry name" value="Aldolase"/>
    <property type="match status" value="1"/>
</dbReference>
<evidence type="ECO:0000256" key="4">
    <source>
        <dbReference type="ARBA" id="ARBA00010499"/>
    </source>
</evidence>
<dbReference type="PANTHER" id="PTHR21057">
    <property type="entry name" value="PHOSPHO-2-DEHYDRO-3-DEOXYHEPTONATE ALDOLASE"/>
    <property type="match status" value="1"/>
</dbReference>
<evidence type="ECO:0000256" key="1">
    <source>
        <dbReference type="ARBA" id="ARBA00004496"/>
    </source>
</evidence>
<evidence type="ECO:0000256" key="2">
    <source>
        <dbReference type="ARBA" id="ARBA00004756"/>
    </source>
</evidence>
<dbReference type="UniPathway" id="UPA00357">
    <property type="reaction ID" value="UER00474"/>
</dbReference>
<dbReference type="HAMAP" id="MF_00056">
    <property type="entry name" value="KDO8P_synth"/>
    <property type="match status" value="1"/>
</dbReference>
<protein>
    <recommendedName>
        <fullName evidence="8">2-dehydro-3-deoxyphosphooctonate aldolase</fullName>
        <ecNumber evidence="8">2.5.1.55</ecNumber>
    </recommendedName>
    <alternativeName>
        <fullName evidence="8">3-deoxy-D-manno-octulosonic acid 8-phosphate synthase</fullName>
    </alternativeName>
    <alternativeName>
        <fullName evidence="8">KDO-8-phosphate synthase</fullName>
        <shortName evidence="8">KDO 8-P synthase</shortName>
        <shortName evidence="8">KDOPS</shortName>
    </alternativeName>
    <alternativeName>
        <fullName evidence="8">Phospho-2-dehydro-3-deoxyoctonate aldolase</fullName>
    </alternativeName>
</protein>
<evidence type="ECO:0000313" key="10">
    <source>
        <dbReference type="EMBL" id="HET47309.1"/>
    </source>
</evidence>
<name>A0A7C2N991_9BACT</name>
<dbReference type="InterPro" id="IPR006269">
    <property type="entry name" value="KDO8P_synthase"/>
</dbReference>
<dbReference type="UniPathway" id="UPA00030"/>
<accession>A0A7C2N991</accession>
<evidence type="ECO:0000256" key="6">
    <source>
        <dbReference type="ARBA" id="ARBA00022679"/>
    </source>
</evidence>
<dbReference type="NCBIfam" id="NF003543">
    <property type="entry name" value="PRK05198.1"/>
    <property type="match status" value="1"/>
</dbReference>
<dbReference type="NCBIfam" id="TIGR01362">
    <property type="entry name" value="KDO8P_synth"/>
    <property type="match status" value="1"/>
</dbReference>
<dbReference type="InterPro" id="IPR006218">
    <property type="entry name" value="DAHP1/KDSA"/>
</dbReference>
<sequence length="280" mass="30071">MSRVAACPVTDRLVIGEGQPLAFIAGPCVLESLELALDTAGALAEMAREYGIPLIFKSSFDKANRSSLASFRGPGLETGLSWLAEVKKATGLPVLTDVHEPWQAEPAAEVVDILQVPAFLCRQTDLILACARTRKAVNVKKGQFMAPDDMKNVVQKATSTGNTAVTLTERGSSFGYHNLVVDLRSLAIMRQFAPVIFDVTHSLQLPGGLGHATAGDKQFFLHLARGAVACGIDGLFAEVHPQPEKALSDPTTQLSLPEFRKLIEQALAVREAVAPFTERP</sequence>
<dbReference type="GO" id="GO:0008676">
    <property type="term" value="F:3-deoxy-8-phosphooctulonate synthase activity"/>
    <property type="evidence" value="ECO:0007669"/>
    <property type="project" value="UniProtKB-UniRule"/>
</dbReference>
<evidence type="ECO:0000256" key="8">
    <source>
        <dbReference type="HAMAP-Rule" id="MF_00056"/>
    </source>
</evidence>
<dbReference type="EC" id="2.5.1.55" evidence="8"/>
<dbReference type="InterPro" id="IPR013785">
    <property type="entry name" value="Aldolase_TIM"/>
</dbReference>
<gene>
    <name evidence="8" type="primary">kdsA</name>
    <name evidence="10" type="ORF">ENQ31_04015</name>
</gene>
<keyword evidence="6 8" id="KW-0808">Transferase</keyword>
<comment type="pathway">
    <text evidence="2">Bacterial outer membrane biogenesis; lipopolysaccharide biosynthesis.</text>
</comment>
<comment type="catalytic activity">
    <reaction evidence="7 8">
        <text>D-arabinose 5-phosphate + phosphoenolpyruvate + H2O = 3-deoxy-alpha-D-manno-2-octulosonate-8-phosphate + phosphate</text>
        <dbReference type="Rhea" id="RHEA:14053"/>
        <dbReference type="ChEBI" id="CHEBI:15377"/>
        <dbReference type="ChEBI" id="CHEBI:43474"/>
        <dbReference type="ChEBI" id="CHEBI:57693"/>
        <dbReference type="ChEBI" id="CHEBI:58702"/>
        <dbReference type="ChEBI" id="CHEBI:85985"/>
        <dbReference type="EC" id="2.5.1.55"/>
    </reaction>
</comment>
<comment type="caution">
    <text evidence="10">The sequence shown here is derived from an EMBL/GenBank/DDBJ whole genome shotgun (WGS) entry which is preliminary data.</text>
</comment>
<comment type="pathway">
    <text evidence="3 8">Carbohydrate biosynthesis; 3-deoxy-D-manno-octulosonate biosynthesis; 3-deoxy-D-manno-octulosonate from D-ribulose 5-phosphate: step 2/3.</text>
</comment>
<evidence type="ECO:0000259" key="9">
    <source>
        <dbReference type="Pfam" id="PF00793"/>
    </source>
</evidence>
<dbReference type="GO" id="GO:0005737">
    <property type="term" value="C:cytoplasm"/>
    <property type="evidence" value="ECO:0007669"/>
    <property type="project" value="UniProtKB-SubCell"/>
</dbReference>
<feature type="domain" description="DAHP synthetase I/KDSA" evidence="9">
    <location>
        <begin position="12"/>
        <end position="262"/>
    </location>
</feature>
<dbReference type="Gene3D" id="3.20.20.70">
    <property type="entry name" value="Aldolase class I"/>
    <property type="match status" value="1"/>
</dbReference>
<comment type="similarity">
    <text evidence="4 8">Belongs to the KdsA family.</text>
</comment>
<evidence type="ECO:0000256" key="7">
    <source>
        <dbReference type="ARBA" id="ARBA00049112"/>
    </source>
</evidence>
<dbReference type="AlphaFoldDB" id="A0A7C2N991"/>
<evidence type="ECO:0000256" key="5">
    <source>
        <dbReference type="ARBA" id="ARBA00022490"/>
    </source>
</evidence>
<evidence type="ECO:0000256" key="3">
    <source>
        <dbReference type="ARBA" id="ARBA00004845"/>
    </source>
</evidence>
<comment type="subcellular location">
    <subcellularLocation>
        <location evidence="1 8">Cytoplasm</location>
    </subcellularLocation>
</comment>
<keyword evidence="5 8" id="KW-0963">Cytoplasm</keyword>
<dbReference type="EMBL" id="DSMR01000289">
    <property type="protein sequence ID" value="HET47309.1"/>
    <property type="molecule type" value="Genomic_DNA"/>
</dbReference>
<dbReference type="Pfam" id="PF00793">
    <property type="entry name" value="DAHP_synth_1"/>
    <property type="match status" value="1"/>
</dbReference>
<reference evidence="10" key="1">
    <citation type="journal article" date="2020" name="mSystems">
        <title>Genome- and Community-Level Interaction Insights into Carbon Utilization and Element Cycling Functions of Hydrothermarchaeota in Hydrothermal Sediment.</title>
        <authorList>
            <person name="Zhou Z."/>
            <person name="Liu Y."/>
            <person name="Xu W."/>
            <person name="Pan J."/>
            <person name="Luo Z.H."/>
            <person name="Li M."/>
        </authorList>
    </citation>
    <scope>NUCLEOTIDE SEQUENCE [LARGE SCALE GENOMIC DNA]</scope>
    <source>
        <strain evidence="10">SpSt-299</strain>
    </source>
</reference>
<organism evidence="10">
    <name type="scientific">Thermoanaerobaculum aquaticum</name>
    <dbReference type="NCBI Taxonomy" id="1312852"/>
    <lineage>
        <taxon>Bacteria</taxon>
        <taxon>Pseudomonadati</taxon>
        <taxon>Acidobacteriota</taxon>
        <taxon>Thermoanaerobaculia</taxon>
        <taxon>Thermoanaerobaculales</taxon>
        <taxon>Thermoanaerobaculaceae</taxon>
        <taxon>Thermoanaerobaculum</taxon>
    </lineage>
</organism>
<keyword evidence="8" id="KW-0448">Lipopolysaccharide biosynthesis</keyword>
<proteinExistence type="inferred from homology"/>